<protein>
    <submittedName>
        <fullName evidence="1">Uncharacterized protein</fullName>
    </submittedName>
</protein>
<evidence type="ECO:0000313" key="1">
    <source>
        <dbReference type="EMBL" id="CDN47653.1"/>
    </source>
</evidence>
<dbReference type="HOGENOM" id="CLU_2845329_0_0_5"/>
<dbReference type="GeneID" id="24256239"/>
<sequence>MITRIINVHRQAANEVEGTGTFADGMFPLTSAEQSAFDKGHSLRSSYGRDYVTVRKLEEAPPAYA</sequence>
<dbReference type="Proteomes" id="UP000028181">
    <property type="component" value="Chromosome I"/>
</dbReference>
<dbReference type="AlphaFoldDB" id="A0A068SN41"/>
<name>A0A068SN41_NEOGA</name>
<dbReference type="KEGG" id="ngg:RG540_CH14760"/>
<dbReference type="EMBL" id="HG938353">
    <property type="protein sequence ID" value="CDN47653.1"/>
    <property type="molecule type" value="Genomic_DNA"/>
</dbReference>
<evidence type="ECO:0000313" key="2">
    <source>
        <dbReference type="Proteomes" id="UP000028181"/>
    </source>
</evidence>
<organism evidence="1 2">
    <name type="scientific">Neorhizobium galegae bv. orientalis str. HAMBI 540</name>
    <dbReference type="NCBI Taxonomy" id="1028800"/>
    <lineage>
        <taxon>Bacteria</taxon>
        <taxon>Pseudomonadati</taxon>
        <taxon>Pseudomonadota</taxon>
        <taxon>Alphaproteobacteria</taxon>
        <taxon>Hyphomicrobiales</taxon>
        <taxon>Rhizobiaceae</taxon>
        <taxon>Rhizobium/Agrobacterium group</taxon>
        <taxon>Neorhizobium</taxon>
    </lineage>
</organism>
<dbReference type="OrthoDB" id="8372831at2"/>
<dbReference type="RefSeq" id="WP_038542362.1">
    <property type="nucleotide sequence ID" value="NZ_HG938353.1"/>
</dbReference>
<reference evidence="2" key="1">
    <citation type="journal article" date="2014" name="BMC Genomics">
        <title>Genome sequencing of two Neorhizobium galegae strains reveals a noeT gene responsible for the unusual acetylation of the nodulation factors.</title>
        <authorList>
            <person name="Osterman J."/>
            <person name="Marsh J."/>
            <person name="Laine P.K."/>
            <person name="Zeng Z."/>
            <person name="Alatalo E."/>
            <person name="Sullivan J.T."/>
            <person name="Young J.P."/>
            <person name="Thomas-Oates J."/>
            <person name="Paulin L."/>
            <person name="Lindstrom K."/>
        </authorList>
    </citation>
    <scope>NUCLEOTIDE SEQUENCE [LARGE SCALE GENOMIC DNA]</scope>
    <source>
        <strain evidence="2">HAMBI 540</strain>
    </source>
</reference>
<accession>A0A068SN41</accession>
<dbReference type="PATRIC" id="fig|1028800.3.peg.1486"/>
<proteinExistence type="predicted"/>
<gene>
    <name evidence="1" type="ORF">RG540_CH14760</name>
</gene>
<dbReference type="eggNOG" id="ENOG503196N">
    <property type="taxonomic scope" value="Bacteria"/>
</dbReference>
<keyword evidence="2" id="KW-1185">Reference proteome</keyword>